<organism evidence="1 2">
    <name type="scientific">Talaromyces stipitatus (strain ATCC 10500 / CBS 375.48 / QM 6759 / NRRL 1006)</name>
    <name type="common">Penicillium stipitatum</name>
    <dbReference type="NCBI Taxonomy" id="441959"/>
    <lineage>
        <taxon>Eukaryota</taxon>
        <taxon>Fungi</taxon>
        <taxon>Dikarya</taxon>
        <taxon>Ascomycota</taxon>
        <taxon>Pezizomycotina</taxon>
        <taxon>Eurotiomycetes</taxon>
        <taxon>Eurotiomycetidae</taxon>
        <taxon>Eurotiales</taxon>
        <taxon>Trichocomaceae</taxon>
        <taxon>Talaromyces</taxon>
        <taxon>Talaromyces sect. Talaromyces</taxon>
    </lineage>
</organism>
<dbReference type="HOGENOM" id="CLU_017138_1_1_1"/>
<dbReference type="SUPFAM" id="SSF52047">
    <property type="entry name" value="RNI-like"/>
    <property type="match status" value="1"/>
</dbReference>
<evidence type="ECO:0008006" key="3">
    <source>
        <dbReference type="Google" id="ProtNLM"/>
    </source>
</evidence>
<dbReference type="Proteomes" id="UP000001745">
    <property type="component" value="Unassembled WGS sequence"/>
</dbReference>
<protein>
    <recommendedName>
        <fullName evidence="3">F-box domain protein</fullName>
    </recommendedName>
</protein>
<proteinExistence type="predicted"/>
<dbReference type="EMBL" id="EQ962658">
    <property type="protein sequence ID" value="EED14091.1"/>
    <property type="molecule type" value="Genomic_DNA"/>
</dbReference>
<dbReference type="InParanoid" id="B8MNK2"/>
<evidence type="ECO:0000313" key="1">
    <source>
        <dbReference type="EMBL" id="EED14091.1"/>
    </source>
</evidence>
<accession>B8MNK2</accession>
<reference evidence="2" key="1">
    <citation type="journal article" date="2015" name="Genome Announc.">
        <title>Genome sequence of the AIDS-associated pathogen Penicillium marneffei (ATCC18224) and its near taxonomic relative Talaromyces stipitatus (ATCC10500).</title>
        <authorList>
            <person name="Nierman W.C."/>
            <person name="Fedorova-Abrams N.D."/>
            <person name="Andrianopoulos A."/>
        </authorList>
    </citation>
    <scope>NUCLEOTIDE SEQUENCE [LARGE SCALE GENOMIC DNA]</scope>
    <source>
        <strain evidence="2">ATCC 10500 / CBS 375.48 / QM 6759 / NRRL 1006</strain>
    </source>
</reference>
<keyword evidence="2" id="KW-1185">Reference proteome</keyword>
<sequence length="569" mass="65309">MHDGPIDDWRVLDPVNFGYEKLTKTFYEENGSQNKASISPYTRELDLIGPKDGFYGCFRRRLNTSSGLQKSDLLACHAQMMGDVSRATNDILQELQIDRLRHFGWHMGYCVPASVLGQSGYIPHFQPNLRSLSLKVDSACVGGSLAGLASLKNLRHFSWRGIDSVRAFSLIRLVLKNNAEHLVSLELEVLRVEQTQENIQLHEHDLIWLGLLVPNHNHFPNSDMGVWLDKDVRLKSLTYLSLRHVRLLTWQPQDTLTFDLSKLENLHLYKCPGTLDFFQTWTISDCGMSLRSLRAVINEPMAGRIHFTLEHLLIVHGCQLEELYLTFIDMTDPIMSSNAWDKTSVKRMACSFYETRLSRANDVPPPFCIIRGMTGGALPSLEGMAFWCPPHILRRMLLEIRVALPSLKVMHFRVTNKAKNTNKSLWEEPITGGKSEDIANMIRFLDRYLVLGDEACRLSEVIDFASWAFENPTFPNLEIIAFGNFSNPDTCLVLCRKKGFPRFKERTEIFNNIAEYWKKSVQTRDFSFSLPFDFVHPEDLRPWTGLEKCRDMLTANNADKPWYEKPGQS</sequence>
<dbReference type="OMA" id="IGMIVEY"/>
<dbReference type="GeneID" id="8103020"/>
<dbReference type="OrthoDB" id="4226874at2759"/>
<dbReference type="RefSeq" id="XP_002486329.1">
    <property type="nucleotide sequence ID" value="XM_002486284.1"/>
</dbReference>
<dbReference type="VEuPathDB" id="FungiDB:TSTA_103170"/>
<gene>
    <name evidence="1" type="ORF">TSTA_103170</name>
</gene>
<dbReference type="PhylomeDB" id="B8MNK2"/>
<dbReference type="eggNOG" id="ENOG502T55Y">
    <property type="taxonomic scope" value="Eukaryota"/>
</dbReference>
<name>B8MNK2_TALSN</name>
<dbReference type="AlphaFoldDB" id="B8MNK2"/>
<evidence type="ECO:0000313" key="2">
    <source>
        <dbReference type="Proteomes" id="UP000001745"/>
    </source>
</evidence>